<accession>A0A1L7X8I0</accession>
<organism evidence="2 3">
    <name type="scientific">Phialocephala subalpina</name>
    <dbReference type="NCBI Taxonomy" id="576137"/>
    <lineage>
        <taxon>Eukaryota</taxon>
        <taxon>Fungi</taxon>
        <taxon>Dikarya</taxon>
        <taxon>Ascomycota</taxon>
        <taxon>Pezizomycotina</taxon>
        <taxon>Leotiomycetes</taxon>
        <taxon>Helotiales</taxon>
        <taxon>Mollisiaceae</taxon>
        <taxon>Phialocephala</taxon>
        <taxon>Phialocephala fortinii species complex</taxon>
    </lineage>
</organism>
<protein>
    <submittedName>
        <fullName evidence="2">Uncharacterized protein</fullName>
    </submittedName>
</protein>
<feature type="compositionally biased region" description="Acidic residues" evidence="1">
    <location>
        <begin position="52"/>
        <end position="62"/>
    </location>
</feature>
<keyword evidence="3" id="KW-1185">Reference proteome</keyword>
<feature type="compositionally biased region" description="Low complexity" evidence="1">
    <location>
        <begin position="176"/>
        <end position="195"/>
    </location>
</feature>
<dbReference type="AlphaFoldDB" id="A0A1L7X8I0"/>
<feature type="region of interest" description="Disordered" evidence="1">
    <location>
        <begin position="91"/>
        <end position="203"/>
    </location>
</feature>
<feature type="compositionally biased region" description="Polar residues" evidence="1">
    <location>
        <begin position="30"/>
        <end position="39"/>
    </location>
</feature>
<dbReference type="EMBL" id="FJOG01000018">
    <property type="protein sequence ID" value="CZR61338.1"/>
    <property type="molecule type" value="Genomic_DNA"/>
</dbReference>
<gene>
    <name evidence="2" type="ORF">PAC_11234</name>
</gene>
<sequence length="356" mass="38953">MSPPPTSRRETSQKSKSYRATSRHSEASETPRSYRSTTTDKPHQHKVSLSEVPEEHEEEDGPEGVVSELGRNRMGIMDRTLVEGIVKKTGFESIKSKTAEMFSRASTTQSSRTRSKVPSSKARTPSIRPPPSLSPPPSQGSDTSRSSRSESIRTPSARALSVRHPSHLQPSQKALSEQCSSQSKQTSKPQKSSSKANSKPGMIGLTQYENHSLIPATYPAITKPPSPSLSTKSRAPPTVKSIFTFPGDAEMGARQTIINTLSPDERQEQEKRAMNHLRLTAACPDSFTWKSIDEGYHCNGEHHLITNEVLAEGKGGVFLIGGDLESKRWGPYYASNGETEGLLWYAGPETRHGAAT</sequence>
<feature type="compositionally biased region" description="Pro residues" evidence="1">
    <location>
        <begin position="127"/>
        <end position="138"/>
    </location>
</feature>
<evidence type="ECO:0000313" key="3">
    <source>
        <dbReference type="Proteomes" id="UP000184330"/>
    </source>
</evidence>
<dbReference type="OrthoDB" id="4746642at2759"/>
<feature type="region of interest" description="Disordered" evidence="1">
    <location>
        <begin position="1"/>
        <end position="79"/>
    </location>
</feature>
<dbReference type="Proteomes" id="UP000184330">
    <property type="component" value="Unassembled WGS sequence"/>
</dbReference>
<name>A0A1L7X8I0_9HELO</name>
<feature type="compositionally biased region" description="Low complexity" evidence="1">
    <location>
        <begin position="103"/>
        <end position="112"/>
    </location>
</feature>
<evidence type="ECO:0000313" key="2">
    <source>
        <dbReference type="EMBL" id="CZR61338.1"/>
    </source>
</evidence>
<reference evidence="2 3" key="1">
    <citation type="submission" date="2016-03" db="EMBL/GenBank/DDBJ databases">
        <authorList>
            <person name="Ploux O."/>
        </authorList>
    </citation>
    <scope>NUCLEOTIDE SEQUENCE [LARGE SCALE GENOMIC DNA]</scope>
    <source>
        <strain evidence="2 3">UAMH 11012</strain>
    </source>
</reference>
<evidence type="ECO:0000256" key="1">
    <source>
        <dbReference type="SAM" id="MobiDB-lite"/>
    </source>
</evidence>
<proteinExistence type="predicted"/>